<dbReference type="InterPro" id="IPR035979">
    <property type="entry name" value="RBD_domain_sf"/>
</dbReference>
<dbReference type="InterPro" id="IPR012677">
    <property type="entry name" value="Nucleotide-bd_a/b_plait_sf"/>
</dbReference>
<dbReference type="EMBL" id="WHUW01000003">
    <property type="protein sequence ID" value="KAF8448656.1"/>
    <property type="molecule type" value="Genomic_DNA"/>
</dbReference>
<dbReference type="SMART" id="SM00360">
    <property type="entry name" value="RRM"/>
    <property type="match status" value="1"/>
</dbReference>
<comment type="caution">
    <text evidence="3">The sequence shown here is derived from an EMBL/GenBank/DDBJ whole genome shotgun (WGS) entry which is preliminary data.</text>
</comment>
<dbReference type="CDD" id="cd00590">
    <property type="entry name" value="RRM_SF"/>
    <property type="match status" value="1"/>
</dbReference>
<feature type="region of interest" description="Disordered" evidence="1">
    <location>
        <begin position="236"/>
        <end position="281"/>
    </location>
</feature>
<feature type="compositionally biased region" description="Basic residues" evidence="1">
    <location>
        <begin position="257"/>
        <end position="269"/>
    </location>
</feature>
<name>A0AAD4C3Y0_BOLED</name>
<evidence type="ECO:0000256" key="1">
    <source>
        <dbReference type="SAM" id="MobiDB-lite"/>
    </source>
</evidence>
<evidence type="ECO:0000313" key="4">
    <source>
        <dbReference type="Proteomes" id="UP001194468"/>
    </source>
</evidence>
<protein>
    <recommendedName>
        <fullName evidence="2">RRM domain-containing protein</fullName>
    </recommendedName>
</protein>
<dbReference type="Pfam" id="PF00076">
    <property type="entry name" value="RRM_1"/>
    <property type="match status" value="1"/>
</dbReference>
<dbReference type="SUPFAM" id="SSF54928">
    <property type="entry name" value="RNA-binding domain, RBD"/>
    <property type="match status" value="1"/>
</dbReference>
<dbReference type="AlphaFoldDB" id="A0AAD4C3Y0"/>
<evidence type="ECO:0000313" key="3">
    <source>
        <dbReference type="EMBL" id="KAF8448656.1"/>
    </source>
</evidence>
<reference evidence="3" key="2">
    <citation type="journal article" date="2020" name="Nat. Commun.">
        <title>Large-scale genome sequencing of mycorrhizal fungi provides insights into the early evolution of symbiotic traits.</title>
        <authorList>
            <person name="Miyauchi S."/>
            <person name="Kiss E."/>
            <person name="Kuo A."/>
            <person name="Drula E."/>
            <person name="Kohler A."/>
            <person name="Sanchez-Garcia M."/>
            <person name="Morin E."/>
            <person name="Andreopoulos B."/>
            <person name="Barry K.W."/>
            <person name="Bonito G."/>
            <person name="Buee M."/>
            <person name="Carver A."/>
            <person name="Chen C."/>
            <person name="Cichocki N."/>
            <person name="Clum A."/>
            <person name="Culley D."/>
            <person name="Crous P.W."/>
            <person name="Fauchery L."/>
            <person name="Girlanda M."/>
            <person name="Hayes R.D."/>
            <person name="Keri Z."/>
            <person name="LaButti K."/>
            <person name="Lipzen A."/>
            <person name="Lombard V."/>
            <person name="Magnuson J."/>
            <person name="Maillard F."/>
            <person name="Murat C."/>
            <person name="Nolan M."/>
            <person name="Ohm R.A."/>
            <person name="Pangilinan J."/>
            <person name="Pereira M.F."/>
            <person name="Perotto S."/>
            <person name="Peter M."/>
            <person name="Pfister S."/>
            <person name="Riley R."/>
            <person name="Sitrit Y."/>
            <person name="Stielow J.B."/>
            <person name="Szollosi G."/>
            <person name="Zifcakova L."/>
            <person name="Stursova M."/>
            <person name="Spatafora J.W."/>
            <person name="Tedersoo L."/>
            <person name="Vaario L.M."/>
            <person name="Yamada A."/>
            <person name="Yan M."/>
            <person name="Wang P."/>
            <person name="Xu J."/>
            <person name="Bruns T."/>
            <person name="Baldrian P."/>
            <person name="Vilgalys R."/>
            <person name="Dunand C."/>
            <person name="Henrissat B."/>
            <person name="Grigoriev I.V."/>
            <person name="Hibbett D."/>
            <person name="Nagy L.G."/>
            <person name="Martin F.M."/>
        </authorList>
    </citation>
    <scope>NUCLEOTIDE SEQUENCE</scope>
    <source>
        <strain evidence="3">BED1</strain>
    </source>
</reference>
<feature type="compositionally biased region" description="Low complexity" evidence="1">
    <location>
        <begin position="59"/>
        <end position="72"/>
    </location>
</feature>
<dbReference type="Proteomes" id="UP001194468">
    <property type="component" value="Unassembled WGS sequence"/>
</dbReference>
<gene>
    <name evidence="3" type="ORF">L210DRAFT_3470658</name>
</gene>
<dbReference type="Gene3D" id="3.30.70.330">
    <property type="match status" value="1"/>
</dbReference>
<keyword evidence="4" id="KW-1185">Reference proteome</keyword>
<evidence type="ECO:0000259" key="2">
    <source>
        <dbReference type="SMART" id="SM00360"/>
    </source>
</evidence>
<feature type="region of interest" description="Disordered" evidence="1">
    <location>
        <begin position="1"/>
        <end position="74"/>
    </location>
</feature>
<proteinExistence type="predicted"/>
<accession>A0AAD4C3Y0</accession>
<organism evidence="3 4">
    <name type="scientific">Boletus edulis BED1</name>
    <dbReference type="NCBI Taxonomy" id="1328754"/>
    <lineage>
        <taxon>Eukaryota</taxon>
        <taxon>Fungi</taxon>
        <taxon>Dikarya</taxon>
        <taxon>Basidiomycota</taxon>
        <taxon>Agaricomycotina</taxon>
        <taxon>Agaricomycetes</taxon>
        <taxon>Agaricomycetidae</taxon>
        <taxon>Boletales</taxon>
        <taxon>Boletineae</taxon>
        <taxon>Boletaceae</taxon>
        <taxon>Boletoideae</taxon>
        <taxon>Boletus</taxon>
    </lineage>
</organism>
<dbReference type="GO" id="GO:0003723">
    <property type="term" value="F:RNA binding"/>
    <property type="evidence" value="ECO:0007669"/>
    <property type="project" value="InterPro"/>
</dbReference>
<sequence>MSLLARLSTTTTTSTTADGGPVRPRSANRNSPYTRPSRPPKGDPDAQWSHDLYEDPDKPSLSARLSASAAAPRKPDSILVQRAIRDATATGGISIKGASTSANGNVVQVDGLVKGTSPADVEAIFRRCGAIISSELVNHQASENPSVRLTFKQPEGAAAAVAKFDKQPADGRILHVAIVGVQSVGLSGRLGGMDLVNENGSVDVLMGAGDDAGSKLRSDLIMNSDPRATVLVAPPGVDPKVYSQQNNSRPDVQRWQRGGRKGVRGRHSGRAGGGAPTMDVD</sequence>
<reference evidence="3" key="1">
    <citation type="submission" date="2019-10" db="EMBL/GenBank/DDBJ databases">
        <authorList>
            <consortium name="DOE Joint Genome Institute"/>
            <person name="Kuo A."/>
            <person name="Miyauchi S."/>
            <person name="Kiss E."/>
            <person name="Drula E."/>
            <person name="Kohler A."/>
            <person name="Sanchez-Garcia M."/>
            <person name="Andreopoulos B."/>
            <person name="Barry K.W."/>
            <person name="Bonito G."/>
            <person name="Buee M."/>
            <person name="Carver A."/>
            <person name="Chen C."/>
            <person name="Cichocki N."/>
            <person name="Clum A."/>
            <person name="Culley D."/>
            <person name="Crous P.W."/>
            <person name="Fauchery L."/>
            <person name="Girlanda M."/>
            <person name="Hayes R."/>
            <person name="Keri Z."/>
            <person name="LaButti K."/>
            <person name="Lipzen A."/>
            <person name="Lombard V."/>
            <person name="Magnuson J."/>
            <person name="Maillard F."/>
            <person name="Morin E."/>
            <person name="Murat C."/>
            <person name="Nolan M."/>
            <person name="Ohm R."/>
            <person name="Pangilinan J."/>
            <person name="Pereira M."/>
            <person name="Perotto S."/>
            <person name="Peter M."/>
            <person name="Riley R."/>
            <person name="Sitrit Y."/>
            <person name="Stielow B."/>
            <person name="Szollosi G."/>
            <person name="Zifcakova L."/>
            <person name="Stursova M."/>
            <person name="Spatafora J.W."/>
            <person name="Tedersoo L."/>
            <person name="Vaario L.-M."/>
            <person name="Yamada A."/>
            <person name="Yan M."/>
            <person name="Wang P."/>
            <person name="Xu J."/>
            <person name="Bruns T."/>
            <person name="Baldrian P."/>
            <person name="Vilgalys R."/>
            <person name="Henrissat B."/>
            <person name="Grigoriev I.V."/>
            <person name="Hibbett D."/>
            <person name="Nagy L.G."/>
            <person name="Martin F.M."/>
        </authorList>
    </citation>
    <scope>NUCLEOTIDE SEQUENCE</scope>
    <source>
        <strain evidence="3">BED1</strain>
    </source>
</reference>
<feature type="domain" description="RRM" evidence="2">
    <location>
        <begin position="106"/>
        <end position="177"/>
    </location>
</feature>
<dbReference type="InterPro" id="IPR000504">
    <property type="entry name" value="RRM_dom"/>
</dbReference>